<sequence length="207" mass="24180">MFKDSGEDIYDLNSGFLGIYVDRIRVLIVGGGRVGYLKAKGLLNQGIIPDVMSRDFIDDFNRLNINLIKDEATIDLLSKYHFIVVAVKEYKDLKNMLDKLNKLYIICSDKEEGNSFMPAISKNKGFTMAITSNGSPKGAVFLRDKLLKIAFRYEDFLYDMRKIREEVKKREDKEKILDFIYSDDFYFFYLKKKHKLVLNMFFGGFYD</sequence>
<dbReference type="Proteomes" id="UP000014923">
    <property type="component" value="Unassembled WGS sequence"/>
</dbReference>
<dbReference type="InterPro" id="IPR028161">
    <property type="entry name" value="Met8-like"/>
</dbReference>
<evidence type="ECO:0000256" key="3">
    <source>
        <dbReference type="ARBA" id="ARBA00023002"/>
    </source>
</evidence>
<comment type="pathway">
    <text evidence="1">Porphyrin-containing compound metabolism; siroheme biosynthesis; sirohydrochlorin from precorrin-2: step 1/1.</text>
</comment>
<evidence type="ECO:0000313" key="7">
    <source>
        <dbReference type="Proteomes" id="UP000014923"/>
    </source>
</evidence>
<name>R7RMM2_9CLOT</name>
<proteinExistence type="predicted"/>
<dbReference type="EC" id="1.3.1.76" evidence="2"/>
<dbReference type="GO" id="GO:0043115">
    <property type="term" value="F:precorrin-2 dehydrogenase activity"/>
    <property type="evidence" value="ECO:0007669"/>
    <property type="project" value="UniProtKB-EC"/>
</dbReference>
<dbReference type="RefSeq" id="WP_018660318.1">
    <property type="nucleotide sequence ID" value="NZ_HF952018.1"/>
</dbReference>
<keyword evidence="7" id="KW-1185">Reference proteome</keyword>
<evidence type="ECO:0000313" key="6">
    <source>
        <dbReference type="EMBL" id="CDF57299.1"/>
    </source>
</evidence>
<accession>R7RMM2</accession>
<dbReference type="EMBL" id="CAVN010000086">
    <property type="protein sequence ID" value="CDF57299.1"/>
    <property type="molecule type" value="Genomic_DNA"/>
</dbReference>
<evidence type="ECO:0000256" key="4">
    <source>
        <dbReference type="ARBA" id="ARBA00023027"/>
    </source>
</evidence>
<dbReference type="InterPro" id="IPR036291">
    <property type="entry name" value="NAD(P)-bd_dom_sf"/>
</dbReference>
<keyword evidence="4" id="KW-0520">NAD</keyword>
<dbReference type="eggNOG" id="COG1648">
    <property type="taxonomic scope" value="Bacteria"/>
</dbReference>
<keyword evidence="5" id="KW-0627">Porphyrin biosynthesis</keyword>
<evidence type="ECO:0000256" key="2">
    <source>
        <dbReference type="ARBA" id="ARBA00012400"/>
    </source>
</evidence>
<evidence type="ECO:0000256" key="1">
    <source>
        <dbReference type="ARBA" id="ARBA00005010"/>
    </source>
</evidence>
<protein>
    <recommendedName>
        <fullName evidence="2">precorrin-2 dehydrogenase</fullName>
        <ecNumber evidence="2">1.3.1.76</ecNumber>
    </recommendedName>
</protein>
<dbReference type="HOGENOM" id="CLU_011276_8_4_9"/>
<dbReference type="AlphaFoldDB" id="R7RMM2"/>
<keyword evidence="3" id="KW-0560">Oxidoreductase</keyword>
<reference evidence="6" key="1">
    <citation type="submission" date="2013-03" db="EMBL/GenBank/DDBJ databases">
        <title>Draft genome sequence of the hydrogen-ethanol-producing anaerobic alkalithermophilic Caloramator celere.</title>
        <authorList>
            <person name="Ciranna A."/>
            <person name="Larjo A."/>
            <person name="Kivisto A."/>
            <person name="Santala V."/>
            <person name="Roos C."/>
            <person name="Karp M."/>
        </authorList>
    </citation>
    <scope>NUCLEOTIDE SEQUENCE [LARGE SCALE GENOMIC DNA]</scope>
    <source>
        <strain evidence="6">DSM 8682</strain>
    </source>
</reference>
<dbReference type="OrthoDB" id="1715866at2"/>
<dbReference type="GO" id="GO:0019354">
    <property type="term" value="P:siroheme biosynthetic process"/>
    <property type="evidence" value="ECO:0007669"/>
    <property type="project" value="InterPro"/>
</dbReference>
<dbReference type="Gene3D" id="3.40.50.720">
    <property type="entry name" value="NAD(P)-binding Rossmann-like Domain"/>
    <property type="match status" value="1"/>
</dbReference>
<dbReference type="PANTHER" id="PTHR35330:SF1">
    <property type="entry name" value="SIROHEME BIOSYNTHESIS PROTEIN MET8"/>
    <property type="match status" value="1"/>
</dbReference>
<comment type="caution">
    <text evidence="6">The sequence shown here is derived from an EMBL/GenBank/DDBJ whole genome shotgun (WGS) entry which is preliminary data.</text>
</comment>
<dbReference type="GO" id="GO:0004325">
    <property type="term" value="F:ferrochelatase activity"/>
    <property type="evidence" value="ECO:0007669"/>
    <property type="project" value="InterPro"/>
</dbReference>
<dbReference type="PANTHER" id="PTHR35330">
    <property type="entry name" value="SIROHEME BIOSYNTHESIS PROTEIN MET8"/>
    <property type="match status" value="1"/>
</dbReference>
<dbReference type="Pfam" id="PF13241">
    <property type="entry name" value="NAD_binding_7"/>
    <property type="match status" value="1"/>
</dbReference>
<gene>
    <name evidence="6" type="ORF">TCEL_01213</name>
</gene>
<evidence type="ECO:0000256" key="5">
    <source>
        <dbReference type="ARBA" id="ARBA00023244"/>
    </source>
</evidence>
<dbReference type="SUPFAM" id="SSF51735">
    <property type="entry name" value="NAD(P)-binding Rossmann-fold domains"/>
    <property type="match status" value="1"/>
</dbReference>
<organism evidence="6 7">
    <name type="scientific">Thermobrachium celere DSM 8682</name>
    <dbReference type="NCBI Taxonomy" id="941824"/>
    <lineage>
        <taxon>Bacteria</taxon>
        <taxon>Bacillati</taxon>
        <taxon>Bacillota</taxon>
        <taxon>Clostridia</taxon>
        <taxon>Eubacteriales</taxon>
        <taxon>Clostridiaceae</taxon>
        <taxon>Thermobrachium</taxon>
    </lineage>
</organism>